<feature type="chain" id="PRO_5019555476" description="TonB-dependent receptor" evidence="4">
    <location>
        <begin position="28"/>
        <end position="567"/>
    </location>
</feature>
<comment type="subcellular location">
    <subcellularLocation>
        <location evidence="1">Cell outer membrane</location>
    </subcellularLocation>
</comment>
<comment type="caution">
    <text evidence="5">The sequence shown here is derived from an EMBL/GenBank/DDBJ whole genome shotgun (WGS) entry which is preliminary data.</text>
</comment>
<keyword evidence="2" id="KW-0472">Membrane</keyword>
<protein>
    <recommendedName>
        <fullName evidence="7">TonB-dependent receptor</fullName>
    </recommendedName>
</protein>
<evidence type="ECO:0000256" key="4">
    <source>
        <dbReference type="SAM" id="SignalP"/>
    </source>
</evidence>
<dbReference type="AlphaFoldDB" id="A0A437PW92"/>
<keyword evidence="3" id="KW-0998">Cell outer membrane</keyword>
<evidence type="ECO:0008006" key="7">
    <source>
        <dbReference type="Google" id="ProtNLM"/>
    </source>
</evidence>
<evidence type="ECO:0000256" key="3">
    <source>
        <dbReference type="ARBA" id="ARBA00023237"/>
    </source>
</evidence>
<gene>
    <name evidence="5" type="ORF">EOJ36_00575</name>
</gene>
<dbReference type="GO" id="GO:0009279">
    <property type="term" value="C:cell outer membrane"/>
    <property type="evidence" value="ECO:0007669"/>
    <property type="project" value="UniProtKB-SubCell"/>
</dbReference>
<name>A0A437PW92_9BACT</name>
<organism evidence="5 6">
    <name type="scientific">Sandaracinomonas limnophila</name>
    <dbReference type="NCBI Taxonomy" id="1862386"/>
    <lineage>
        <taxon>Bacteria</taxon>
        <taxon>Pseudomonadati</taxon>
        <taxon>Bacteroidota</taxon>
        <taxon>Cytophagia</taxon>
        <taxon>Cytophagales</taxon>
        <taxon>Flectobacillaceae</taxon>
        <taxon>Sandaracinomonas</taxon>
    </lineage>
</organism>
<sequence>MIKYFKNSLLSISIFGLSFMLSNFAFGQQTKKEGSIQNEDIVIDKERKIELQPQISRTFDPLQEIENKRKGRKMKYDFTERKLDDNSLPTVTSQVISPRSGEDISSEFGGKYKNMLKFGIGNYAHTYFNAHLGFTPDSNQFRGIYVYHDANRRGPTNSVYSGRSENEIKLYSKTYTSKYILNGQISYNNSVNNYYGRMFEPINYPNNFLEVSYDKFLYSGSIANSKLDSKFDYLATSSLNFTSSSNLDKEWIWDSKFNGIMKINDELSSYIDVQMILSEYTTTENNRRQLYKIKPSFFYKTNKVSVHAGINVVNEKDKLKGSITTQWYPVVKLDVKATQFLHLFAGLGGDTHFYSYLQNINQNPWLDKNLELMNPQETTNLFAGFKGSNEKNIDYEIKFNYSEFANLGFFIPTAADTSKYKMVYVGGTKKVQNYNVSGQVNFQLNERLLSILRLEYNEYLNIGDLARPYAKPLLNISFNNSITFKDRIIISPDIYYMNGLYGFNPATNKEVKLNDIIDLNLKVNYLISKKFNASVSINNILDKQYQKYLNYRVQGINYTVGLSHSFN</sequence>
<reference evidence="5 6" key="1">
    <citation type="submission" date="2019-01" db="EMBL/GenBank/DDBJ databases">
        <authorList>
            <person name="Chen W.-M."/>
        </authorList>
    </citation>
    <scope>NUCLEOTIDE SEQUENCE [LARGE SCALE GENOMIC DNA]</scope>
    <source>
        <strain evidence="5 6">FSY-15</strain>
    </source>
</reference>
<proteinExistence type="predicted"/>
<dbReference type="Gene3D" id="2.40.170.20">
    <property type="entry name" value="TonB-dependent receptor, beta-barrel domain"/>
    <property type="match status" value="1"/>
</dbReference>
<evidence type="ECO:0000313" key="5">
    <source>
        <dbReference type="EMBL" id="RVU26523.1"/>
    </source>
</evidence>
<accession>A0A437PW92</accession>
<keyword evidence="4" id="KW-0732">Signal</keyword>
<dbReference type="EMBL" id="SACY01000001">
    <property type="protein sequence ID" value="RVU26523.1"/>
    <property type="molecule type" value="Genomic_DNA"/>
</dbReference>
<dbReference type="InterPro" id="IPR036942">
    <property type="entry name" value="Beta-barrel_TonB_sf"/>
</dbReference>
<dbReference type="SUPFAM" id="SSF56935">
    <property type="entry name" value="Porins"/>
    <property type="match status" value="1"/>
</dbReference>
<dbReference type="RefSeq" id="WP_127802076.1">
    <property type="nucleotide sequence ID" value="NZ_SACY01000001.1"/>
</dbReference>
<evidence type="ECO:0000256" key="1">
    <source>
        <dbReference type="ARBA" id="ARBA00004442"/>
    </source>
</evidence>
<dbReference type="OrthoDB" id="1264254at2"/>
<evidence type="ECO:0000256" key="2">
    <source>
        <dbReference type="ARBA" id="ARBA00023136"/>
    </source>
</evidence>
<feature type="signal peptide" evidence="4">
    <location>
        <begin position="1"/>
        <end position="27"/>
    </location>
</feature>
<keyword evidence="6" id="KW-1185">Reference proteome</keyword>
<evidence type="ECO:0000313" key="6">
    <source>
        <dbReference type="Proteomes" id="UP000282832"/>
    </source>
</evidence>
<dbReference type="Proteomes" id="UP000282832">
    <property type="component" value="Unassembled WGS sequence"/>
</dbReference>